<dbReference type="Proteomes" id="UP000244924">
    <property type="component" value="Unassembled WGS sequence"/>
</dbReference>
<protein>
    <submittedName>
        <fullName evidence="2">Uncharacterized protein</fullName>
    </submittedName>
</protein>
<evidence type="ECO:0000313" key="2">
    <source>
        <dbReference type="EMBL" id="SPH18334.1"/>
    </source>
</evidence>
<sequence length="30" mass="2911">MSGTPMDGGAPPSDKIAAARAGTPRTGPKD</sequence>
<evidence type="ECO:0000256" key="1">
    <source>
        <dbReference type="SAM" id="MobiDB-lite"/>
    </source>
</evidence>
<organism evidence="2 3">
    <name type="scientific">Albidovulum aquaemixtae</name>
    <dbReference type="NCBI Taxonomy" id="1542388"/>
    <lineage>
        <taxon>Bacteria</taxon>
        <taxon>Pseudomonadati</taxon>
        <taxon>Pseudomonadota</taxon>
        <taxon>Alphaproteobacteria</taxon>
        <taxon>Rhodobacterales</taxon>
        <taxon>Paracoccaceae</taxon>
        <taxon>Albidovulum</taxon>
    </lineage>
</organism>
<keyword evidence="3" id="KW-1185">Reference proteome</keyword>
<feature type="region of interest" description="Disordered" evidence="1">
    <location>
        <begin position="1"/>
        <end position="30"/>
    </location>
</feature>
<reference evidence="2 3" key="1">
    <citation type="submission" date="2018-03" db="EMBL/GenBank/DDBJ databases">
        <authorList>
            <person name="Keele B.F."/>
        </authorList>
    </citation>
    <scope>NUCLEOTIDE SEQUENCE [LARGE SCALE GENOMIC DNA]</scope>
    <source>
        <strain evidence="2 3">CECT 8626</strain>
    </source>
</reference>
<dbReference type="EMBL" id="OMOQ01000001">
    <property type="protein sequence ID" value="SPH18334.1"/>
    <property type="molecule type" value="Genomic_DNA"/>
</dbReference>
<dbReference type="AlphaFoldDB" id="A0A2R8B6Y9"/>
<evidence type="ECO:0000313" key="3">
    <source>
        <dbReference type="Proteomes" id="UP000244924"/>
    </source>
</evidence>
<gene>
    <name evidence="2" type="ORF">DEA8626_01871</name>
</gene>
<accession>A0A2R8B6Y9</accession>
<name>A0A2R8B6Y9_9RHOB</name>
<proteinExistence type="predicted"/>